<name>A0A1G6WAU8_NIADE</name>
<dbReference type="EMBL" id="FMZO01000011">
    <property type="protein sequence ID" value="SDD62357.1"/>
    <property type="molecule type" value="Genomic_DNA"/>
</dbReference>
<evidence type="ECO:0000256" key="1">
    <source>
        <dbReference type="SAM" id="MobiDB-lite"/>
    </source>
</evidence>
<feature type="region of interest" description="Disordered" evidence="1">
    <location>
        <begin position="1"/>
        <end position="39"/>
    </location>
</feature>
<sequence>MKSGIQGARKGSDNGHNPGIGCEGFSGSNMKNGGFWGIL</sequence>
<organism evidence="2 3">
    <name type="scientific">Niabella drilacis (strain DSM 25811 / CCM 8410 / CCUG 62505 / LMG 26954 / E90)</name>
    <dbReference type="NCBI Taxonomy" id="1285928"/>
    <lineage>
        <taxon>Bacteria</taxon>
        <taxon>Pseudomonadati</taxon>
        <taxon>Bacteroidota</taxon>
        <taxon>Chitinophagia</taxon>
        <taxon>Chitinophagales</taxon>
        <taxon>Chitinophagaceae</taxon>
        <taxon>Niabella</taxon>
    </lineage>
</organism>
<gene>
    <name evidence="2" type="ORF">SAMN04487894_11146</name>
</gene>
<proteinExistence type="predicted"/>
<keyword evidence="3" id="KW-1185">Reference proteome</keyword>
<dbReference type="Proteomes" id="UP000198757">
    <property type="component" value="Unassembled WGS sequence"/>
</dbReference>
<reference evidence="3" key="1">
    <citation type="submission" date="2016-10" db="EMBL/GenBank/DDBJ databases">
        <authorList>
            <person name="Varghese N."/>
            <person name="Submissions S."/>
        </authorList>
    </citation>
    <scope>NUCLEOTIDE SEQUENCE [LARGE SCALE GENOMIC DNA]</scope>
    <source>
        <strain evidence="3">DSM 25811 / CCM 8410 / LMG 26954 / E90</strain>
    </source>
</reference>
<evidence type="ECO:0000313" key="3">
    <source>
        <dbReference type="Proteomes" id="UP000198757"/>
    </source>
</evidence>
<protein>
    <submittedName>
        <fullName evidence="2">Uncharacterized protein</fullName>
    </submittedName>
</protein>
<evidence type="ECO:0000313" key="2">
    <source>
        <dbReference type="EMBL" id="SDD62357.1"/>
    </source>
</evidence>
<dbReference type="AlphaFoldDB" id="A0A1G6WAU8"/>
<accession>A0A1G6WAU8</accession>